<name>A0A165PV27_EXIGL</name>
<evidence type="ECO:0000313" key="2">
    <source>
        <dbReference type="Proteomes" id="UP000077266"/>
    </source>
</evidence>
<dbReference type="EMBL" id="KV425887">
    <property type="protein sequence ID" value="KZW02709.1"/>
    <property type="molecule type" value="Genomic_DNA"/>
</dbReference>
<protein>
    <submittedName>
        <fullName evidence="1">Uncharacterized protein</fullName>
    </submittedName>
</protein>
<gene>
    <name evidence="1" type="ORF">EXIGLDRAFT_419634</name>
</gene>
<dbReference type="InParanoid" id="A0A165PV27"/>
<sequence>MRAGASPPQPCNRTRHIHMNSCGLHACAACSSLRTIVASPTLKGTHARLGYRAIRARESPPYFACTVPRKAYTSATRTHRPRVPFLVTAFSTPSSSRPTQDACAVTRRVSFNNDATKYVRTSP</sequence>
<accession>A0A165PV27</accession>
<reference evidence="1 2" key="1">
    <citation type="journal article" date="2016" name="Mol. Biol. Evol.">
        <title>Comparative Genomics of Early-Diverging Mushroom-Forming Fungi Provides Insights into the Origins of Lignocellulose Decay Capabilities.</title>
        <authorList>
            <person name="Nagy L.G."/>
            <person name="Riley R."/>
            <person name="Tritt A."/>
            <person name="Adam C."/>
            <person name="Daum C."/>
            <person name="Floudas D."/>
            <person name="Sun H."/>
            <person name="Yadav J.S."/>
            <person name="Pangilinan J."/>
            <person name="Larsson K.H."/>
            <person name="Matsuura K."/>
            <person name="Barry K."/>
            <person name="Labutti K."/>
            <person name="Kuo R."/>
            <person name="Ohm R.A."/>
            <person name="Bhattacharya S.S."/>
            <person name="Shirouzu T."/>
            <person name="Yoshinaga Y."/>
            <person name="Martin F.M."/>
            <person name="Grigoriev I.V."/>
            <person name="Hibbett D.S."/>
        </authorList>
    </citation>
    <scope>NUCLEOTIDE SEQUENCE [LARGE SCALE GENOMIC DNA]</scope>
    <source>
        <strain evidence="1 2">HHB12029</strain>
    </source>
</reference>
<dbReference type="Proteomes" id="UP000077266">
    <property type="component" value="Unassembled WGS sequence"/>
</dbReference>
<organism evidence="1 2">
    <name type="scientific">Exidia glandulosa HHB12029</name>
    <dbReference type="NCBI Taxonomy" id="1314781"/>
    <lineage>
        <taxon>Eukaryota</taxon>
        <taxon>Fungi</taxon>
        <taxon>Dikarya</taxon>
        <taxon>Basidiomycota</taxon>
        <taxon>Agaricomycotina</taxon>
        <taxon>Agaricomycetes</taxon>
        <taxon>Auriculariales</taxon>
        <taxon>Exidiaceae</taxon>
        <taxon>Exidia</taxon>
    </lineage>
</organism>
<keyword evidence="2" id="KW-1185">Reference proteome</keyword>
<dbReference type="AlphaFoldDB" id="A0A165PV27"/>
<proteinExistence type="predicted"/>
<evidence type="ECO:0000313" key="1">
    <source>
        <dbReference type="EMBL" id="KZW02709.1"/>
    </source>
</evidence>